<sequence>MEGIAHYDDPTAGWPDPEHTTLQQAVAALAAAAAAQDQHGLHHHHHHHHPFEDLGDSNNGPDVSRAPGNVGQHDHHINHDSITLAGAAAAAGGMNMPLTALDLGTHGQLPPFPHHLGNSGFSMPGSHMQMQMQMQMPMHPSADILAAEEAAAEAKKREKKERKKREREEAKRQRAEADRQAIANSQPSLPPNTQLQVIRPEEAMTINQTVSNSAAGPSRIPAIPTIPKRARSAVSHHDPSDAIIRRGGNGGQDGPITDVNEWLAGSWLKGPALRKVAKEKGVDLGVHLRKGKFTSQEEKLVDDAITEYLGSRGLTRERDLTRMLFGGDDDPLVGDGEAGGNDGAGGTQGSKTRAKNKDRVDLVKAIAPCIPGRPLTSINAFIVRKYDPYVRKGPWTSQEDADLLRAYQQYGPAWDKISRIVERNETDCRVRYTNHLQIKQTRKRGLWSTEEEDMLQRTIAEVCKAAKTTIKDTPNRPVPWAVVVKMMGGQRNALECREKWQVDSLKQTRLLLICFSLGLIKLMAQEQAGTASASQPASRPASPAEDVNAEASTSASGPTPISKLPRAMEWTPADFIHLLRRIAEILGPDLSQVYQRDINFRTLHALTPDLQKFSYKHCYKTFRAYAKRVDGFEIIPLSELLPKLEGIVSSKFRSGGPRILRRTRASPAERATKETKETKSQEMIEDEDDDSATDPESHDTPLAGDAFDVENTMNPALNNDAMTSEMDQHMQLDDSMIDPALMDLADNTVDESLLSPQNITLAGAAAESAAAAEAEPIVSQDAGNETVGIEQFTGKKRKHDEDGEKKSKKRSKKDKANDQAQPEDQASASTPSVAGTSNASTVSSENMEVTDQAVEELTEEEKQKRKEEKRQKKEEKRARKEAKRQVAALEPGNPVVPGDDVANIPE</sequence>
<dbReference type="EMBL" id="JASBWU010000007">
    <property type="protein sequence ID" value="KAJ9120025.1"/>
    <property type="molecule type" value="Genomic_DNA"/>
</dbReference>
<evidence type="ECO:0000313" key="2">
    <source>
        <dbReference type="Proteomes" id="UP001243375"/>
    </source>
</evidence>
<keyword evidence="2" id="KW-1185">Reference proteome</keyword>
<protein>
    <submittedName>
        <fullName evidence="1">Uncharacterized protein</fullName>
    </submittedName>
</protein>
<name>A0ACC2X7J4_9TREE</name>
<comment type="caution">
    <text evidence="1">The sequence shown here is derived from an EMBL/GenBank/DDBJ whole genome shotgun (WGS) entry which is preliminary data.</text>
</comment>
<gene>
    <name evidence="1" type="ORF">QFC22_002922</name>
</gene>
<reference evidence="1" key="1">
    <citation type="submission" date="2023-04" db="EMBL/GenBank/DDBJ databases">
        <title>Draft Genome sequencing of Naganishia species isolated from polar environments using Oxford Nanopore Technology.</title>
        <authorList>
            <person name="Leo P."/>
            <person name="Venkateswaran K."/>
        </authorList>
    </citation>
    <scope>NUCLEOTIDE SEQUENCE</scope>
    <source>
        <strain evidence="1">MNA-CCFEE 5425</strain>
    </source>
</reference>
<proteinExistence type="predicted"/>
<evidence type="ECO:0000313" key="1">
    <source>
        <dbReference type="EMBL" id="KAJ9120025.1"/>
    </source>
</evidence>
<dbReference type="Proteomes" id="UP001243375">
    <property type="component" value="Unassembled WGS sequence"/>
</dbReference>
<organism evidence="1 2">
    <name type="scientific">Naganishia vaughanmartiniae</name>
    <dbReference type="NCBI Taxonomy" id="1424756"/>
    <lineage>
        <taxon>Eukaryota</taxon>
        <taxon>Fungi</taxon>
        <taxon>Dikarya</taxon>
        <taxon>Basidiomycota</taxon>
        <taxon>Agaricomycotina</taxon>
        <taxon>Tremellomycetes</taxon>
        <taxon>Filobasidiales</taxon>
        <taxon>Filobasidiaceae</taxon>
        <taxon>Naganishia</taxon>
    </lineage>
</organism>
<accession>A0ACC2X7J4</accession>